<evidence type="ECO:0000313" key="6">
    <source>
        <dbReference type="EMBL" id="MFD0914910.1"/>
    </source>
</evidence>
<keyword evidence="3" id="KW-0732">Signal</keyword>
<dbReference type="Pfam" id="PF05036">
    <property type="entry name" value="SPOR"/>
    <property type="match status" value="1"/>
</dbReference>
<dbReference type="SUPFAM" id="SSF53955">
    <property type="entry name" value="Lysozyme-like"/>
    <property type="match status" value="1"/>
</dbReference>
<evidence type="ECO:0000259" key="5">
    <source>
        <dbReference type="Pfam" id="PF05036"/>
    </source>
</evidence>
<organism evidence="6 7">
    <name type="scientific">Pseudahrensia aquimaris</name>
    <dbReference type="NCBI Taxonomy" id="744461"/>
    <lineage>
        <taxon>Bacteria</taxon>
        <taxon>Pseudomonadati</taxon>
        <taxon>Pseudomonadota</taxon>
        <taxon>Alphaproteobacteria</taxon>
        <taxon>Hyphomicrobiales</taxon>
        <taxon>Ahrensiaceae</taxon>
        <taxon>Pseudahrensia</taxon>
    </lineage>
</organism>
<evidence type="ECO:0000256" key="3">
    <source>
        <dbReference type="SAM" id="SignalP"/>
    </source>
</evidence>
<dbReference type="Gene3D" id="1.10.530.10">
    <property type="match status" value="1"/>
</dbReference>
<dbReference type="PANTHER" id="PTHR37423">
    <property type="entry name" value="SOLUBLE LYTIC MUREIN TRANSGLYCOSYLASE-RELATED"/>
    <property type="match status" value="1"/>
</dbReference>
<name>A0ABW3FCB5_9HYPH</name>
<evidence type="ECO:0000313" key="7">
    <source>
        <dbReference type="Proteomes" id="UP001597101"/>
    </source>
</evidence>
<dbReference type="EMBL" id="JBHTJV010000002">
    <property type="protein sequence ID" value="MFD0914910.1"/>
    <property type="molecule type" value="Genomic_DNA"/>
</dbReference>
<protein>
    <submittedName>
        <fullName evidence="6">Lytic transglycosylase domain-containing protein</fullName>
    </submittedName>
</protein>
<sequence>MLRNSIAVALGLLCLVSTAQASEDTKAKWTADRVCKTIENAAAAHDVPKDFFARLIWTESRFDVNALSPVGAQGIAQFMPGTAQERGLANPYDPEQALPASAALLRDHKNRFGNWVMAAAAYNAGPDRVRRWIEGNSFMPFETQNYIVSIFGLRIDRFKDSKAKATIPKLAKGRSFNEACRGLPIRRTRAKLGLLTAAYQPWGVQVAGNFSQSRAINSWLRVRAKLGLVLDASEPNIHRIRTPRGMRSRYAVRLGASNRTKANALCKKIRGAGGSCIVLKNKRR</sequence>
<feature type="domain" description="Transglycosylase SLT" evidence="4">
    <location>
        <begin position="38"/>
        <end position="137"/>
    </location>
</feature>
<evidence type="ECO:0000256" key="1">
    <source>
        <dbReference type="ARBA" id="ARBA00007734"/>
    </source>
</evidence>
<evidence type="ECO:0000256" key="2">
    <source>
        <dbReference type="ARBA" id="ARBA00009387"/>
    </source>
</evidence>
<feature type="chain" id="PRO_5046046988" evidence="3">
    <location>
        <begin position="22"/>
        <end position="284"/>
    </location>
</feature>
<accession>A0ABW3FCB5</accession>
<evidence type="ECO:0000259" key="4">
    <source>
        <dbReference type="Pfam" id="PF01464"/>
    </source>
</evidence>
<feature type="domain" description="SPOR" evidence="5">
    <location>
        <begin position="200"/>
        <end position="280"/>
    </location>
</feature>
<keyword evidence="7" id="KW-1185">Reference proteome</keyword>
<dbReference type="RefSeq" id="WP_377210767.1">
    <property type="nucleotide sequence ID" value="NZ_JBHTJV010000002.1"/>
</dbReference>
<dbReference type="PANTHER" id="PTHR37423:SF2">
    <property type="entry name" value="MEMBRANE-BOUND LYTIC MUREIN TRANSGLYCOSYLASE C"/>
    <property type="match status" value="1"/>
</dbReference>
<comment type="similarity">
    <text evidence="2">Belongs to the virb1 family.</text>
</comment>
<dbReference type="CDD" id="cd00254">
    <property type="entry name" value="LT-like"/>
    <property type="match status" value="1"/>
</dbReference>
<comment type="similarity">
    <text evidence="1">Belongs to the transglycosylase Slt family.</text>
</comment>
<comment type="caution">
    <text evidence="6">The sequence shown here is derived from an EMBL/GenBank/DDBJ whole genome shotgun (WGS) entry which is preliminary data.</text>
</comment>
<gene>
    <name evidence="6" type="ORF">ACFQ14_00655</name>
</gene>
<proteinExistence type="inferred from homology"/>
<dbReference type="InterPro" id="IPR007730">
    <property type="entry name" value="SPOR-like_dom"/>
</dbReference>
<dbReference type="InterPro" id="IPR023346">
    <property type="entry name" value="Lysozyme-like_dom_sf"/>
</dbReference>
<feature type="signal peptide" evidence="3">
    <location>
        <begin position="1"/>
        <end position="21"/>
    </location>
</feature>
<dbReference type="Proteomes" id="UP001597101">
    <property type="component" value="Unassembled WGS sequence"/>
</dbReference>
<dbReference type="Pfam" id="PF01464">
    <property type="entry name" value="SLT"/>
    <property type="match status" value="1"/>
</dbReference>
<dbReference type="InterPro" id="IPR008258">
    <property type="entry name" value="Transglycosylase_SLT_dom_1"/>
</dbReference>
<reference evidence="7" key="1">
    <citation type="journal article" date="2019" name="Int. J. Syst. Evol. Microbiol.">
        <title>The Global Catalogue of Microorganisms (GCM) 10K type strain sequencing project: providing services to taxonomists for standard genome sequencing and annotation.</title>
        <authorList>
            <consortium name="The Broad Institute Genomics Platform"/>
            <consortium name="The Broad Institute Genome Sequencing Center for Infectious Disease"/>
            <person name="Wu L."/>
            <person name="Ma J."/>
        </authorList>
    </citation>
    <scope>NUCLEOTIDE SEQUENCE [LARGE SCALE GENOMIC DNA]</scope>
    <source>
        <strain evidence="7">CCUG 60023</strain>
    </source>
</reference>